<dbReference type="EMBL" id="JAFLCK010000025">
    <property type="protein sequence ID" value="MBN8661840.1"/>
    <property type="molecule type" value="Genomic_DNA"/>
</dbReference>
<comment type="caution">
    <text evidence="3">The sequence shown here is derived from an EMBL/GenBank/DDBJ whole genome shotgun (WGS) entry which is preliminary data.</text>
</comment>
<dbReference type="SUPFAM" id="SSF52402">
    <property type="entry name" value="Adenine nucleotide alpha hydrolases-like"/>
    <property type="match status" value="1"/>
</dbReference>
<name>A0A8J7TM74_9BACT</name>
<dbReference type="CDD" id="cd00293">
    <property type="entry name" value="USP-like"/>
    <property type="match status" value="1"/>
</dbReference>
<dbReference type="InterPro" id="IPR051688">
    <property type="entry name" value="USP_A"/>
</dbReference>
<dbReference type="InterPro" id="IPR014729">
    <property type="entry name" value="Rossmann-like_a/b/a_fold"/>
</dbReference>
<evidence type="ECO:0000256" key="1">
    <source>
        <dbReference type="ARBA" id="ARBA00008791"/>
    </source>
</evidence>
<sequence>MKVLVAVDDSHFADGVADFVASQPFAENCSIHVISVVENMLVGSYMSVLPSPVISEMRDKVRAKMKEKLDKVLERLAKSFAADRLSSEILEGFPADEIVEAAVRLDADLIVVGTRGRKGINRFVMGSVSQKVLLAAPCSVMICRSKAEATSQE</sequence>
<accession>A0A8J7TM74</accession>
<proteinExistence type="inferred from homology"/>
<comment type="similarity">
    <text evidence="1">Belongs to the universal stress protein A family.</text>
</comment>
<dbReference type="InterPro" id="IPR006016">
    <property type="entry name" value="UspA"/>
</dbReference>
<dbReference type="InterPro" id="IPR006015">
    <property type="entry name" value="Universal_stress_UspA"/>
</dbReference>
<dbReference type="Proteomes" id="UP000664277">
    <property type="component" value="Unassembled WGS sequence"/>
</dbReference>
<feature type="domain" description="UspA" evidence="2">
    <location>
        <begin position="2"/>
        <end position="144"/>
    </location>
</feature>
<dbReference type="PANTHER" id="PTHR43010">
    <property type="entry name" value="UNIVERSAL STRESS PROTEIN SLR1230"/>
    <property type="match status" value="1"/>
</dbReference>
<evidence type="ECO:0000313" key="4">
    <source>
        <dbReference type="Proteomes" id="UP000664277"/>
    </source>
</evidence>
<reference evidence="3" key="1">
    <citation type="submission" date="2021-02" db="EMBL/GenBank/DDBJ databases">
        <title>Genome-Resolved Metagenomics of a Microbial Community Performing Photosynthetic Biological Nutrient Removal.</title>
        <authorList>
            <person name="Mcdaniel E.A."/>
        </authorList>
    </citation>
    <scope>NUCLEOTIDE SEQUENCE</scope>
    <source>
        <strain evidence="3">UWPOB_OBS1</strain>
    </source>
</reference>
<dbReference type="Gene3D" id="3.40.50.620">
    <property type="entry name" value="HUPs"/>
    <property type="match status" value="1"/>
</dbReference>
<dbReference type="Pfam" id="PF00582">
    <property type="entry name" value="Usp"/>
    <property type="match status" value="1"/>
</dbReference>
<evidence type="ECO:0000313" key="3">
    <source>
        <dbReference type="EMBL" id="MBN8661840.1"/>
    </source>
</evidence>
<protein>
    <submittedName>
        <fullName evidence="3">Universal stress protein</fullName>
    </submittedName>
</protein>
<dbReference type="PRINTS" id="PR01438">
    <property type="entry name" value="UNVRSLSTRESS"/>
</dbReference>
<gene>
    <name evidence="3" type="ORF">J0M35_15845</name>
</gene>
<dbReference type="PANTHER" id="PTHR43010:SF1">
    <property type="entry name" value="USPA DOMAIN-CONTAINING PROTEIN"/>
    <property type="match status" value="1"/>
</dbReference>
<evidence type="ECO:0000259" key="2">
    <source>
        <dbReference type="Pfam" id="PF00582"/>
    </source>
</evidence>
<dbReference type="AlphaFoldDB" id="A0A8J7TM74"/>
<organism evidence="3 4">
    <name type="scientific">Candidatus Obscuribacter phosphatis</name>
    <dbReference type="NCBI Taxonomy" id="1906157"/>
    <lineage>
        <taxon>Bacteria</taxon>
        <taxon>Bacillati</taxon>
        <taxon>Candidatus Melainabacteria</taxon>
        <taxon>Candidatus Obscuribacterales</taxon>
        <taxon>Candidatus Obscuribacteraceae</taxon>
        <taxon>Candidatus Obscuribacter</taxon>
    </lineage>
</organism>